<dbReference type="PANTHER" id="PTHR31891">
    <property type="entry name" value="FORMAMIDASE C869.04-RELATED"/>
    <property type="match status" value="1"/>
</dbReference>
<evidence type="ECO:0000313" key="1">
    <source>
        <dbReference type="EMBL" id="SDX87738.1"/>
    </source>
</evidence>
<dbReference type="Gene3D" id="3.10.28.20">
    <property type="entry name" value="Acetamidase/Formamidase-like domains"/>
    <property type="match status" value="1"/>
</dbReference>
<accession>A0A1H3FBJ3</accession>
<dbReference type="GO" id="GO:0016811">
    <property type="term" value="F:hydrolase activity, acting on carbon-nitrogen (but not peptide) bonds, in linear amides"/>
    <property type="evidence" value="ECO:0007669"/>
    <property type="project" value="InterPro"/>
</dbReference>
<keyword evidence="2" id="KW-1185">Reference proteome</keyword>
<protein>
    <submittedName>
        <fullName evidence="1">Acetamidase/formamidase</fullName>
    </submittedName>
</protein>
<reference evidence="1 2" key="1">
    <citation type="submission" date="2016-10" db="EMBL/GenBank/DDBJ databases">
        <authorList>
            <person name="de Groot N.N."/>
        </authorList>
    </citation>
    <scope>NUCLEOTIDE SEQUENCE [LARGE SCALE GENOMIC DNA]</scope>
    <source>
        <strain evidence="1 2">DSM 17890</strain>
    </source>
</reference>
<evidence type="ECO:0000313" key="2">
    <source>
        <dbReference type="Proteomes" id="UP000199118"/>
    </source>
</evidence>
<dbReference type="Pfam" id="PF03069">
    <property type="entry name" value="FmdA_AmdA"/>
    <property type="match status" value="2"/>
</dbReference>
<dbReference type="OrthoDB" id="9785236at2"/>
<organism evidence="1 2">
    <name type="scientific">Albimonas donghaensis</name>
    <dbReference type="NCBI Taxonomy" id="356660"/>
    <lineage>
        <taxon>Bacteria</taxon>
        <taxon>Pseudomonadati</taxon>
        <taxon>Pseudomonadota</taxon>
        <taxon>Alphaproteobacteria</taxon>
        <taxon>Rhodobacterales</taxon>
        <taxon>Paracoccaceae</taxon>
        <taxon>Albimonas</taxon>
    </lineage>
</organism>
<dbReference type="RefSeq" id="WP_092685124.1">
    <property type="nucleotide sequence ID" value="NZ_FNMZ01000012.1"/>
</dbReference>
<dbReference type="Proteomes" id="UP000199118">
    <property type="component" value="Unassembled WGS sequence"/>
</dbReference>
<dbReference type="SUPFAM" id="SSF141130">
    <property type="entry name" value="Acetamidase/Formamidase-like"/>
    <property type="match status" value="1"/>
</dbReference>
<gene>
    <name evidence="1" type="ORF">SAMN05444336_11219</name>
</gene>
<name>A0A1H3FBJ3_9RHOB</name>
<dbReference type="InterPro" id="IPR004304">
    <property type="entry name" value="FmdA_AmdA"/>
</dbReference>
<sequence>MAEHRLTATPETVRWGFLDAATPPALTVASGDVVVIETVSGGPDHLPPEGFFVPPEMHDIHARAERMLPGHILTGPVAVEGAEPGDVLEIRIRDIALRTDWGWNMIRPLAGALPDDFQHGRVLNMPLDLESRTAPLPWGGELPLAPFFGVMGTAPPPNWGRVTSLVPRAFGGNLDLKELVPGAALFLPCFVPGGNFFCGDGHAVQGDGEVCVTAIETSLTGTFEFILRKDLRLEAPRAETGTHLIALGLDPDLDQAMEKALRVMIRWLGEVAGMAPQDAYSLCSLAADLRITQVVNQTRGVHCMIPRAALPPRPD</sequence>
<dbReference type="PANTHER" id="PTHR31891:SF1">
    <property type="entry name" value="FORMAMIDASE C869.04-RELATED"/>
    <property type="match status" value="1"/>
</dbReference>
<dbReference type="AlphaFoldDB" id="A0A1H3FBJ3"/>
<dbReference type="Gene3D" id="2.60.120.580">
    <property type="entry name" value="Acetamidase/Formamidase-like domains"/>
    <property type="match status" value="2"/>
</dbReference>
<proteinExistence type="predicted"/>
<dbReference type="EMBL" id="FNMZ01000012">
    <property type="protein sequence ID" value="SDX87738.1"/>
    <property type="molecule type" value="Genomic_DNA"/>
</dbReference>
<dbReference type="STRING" id="356660.SAMN05444336_11219"/>